<accession>A0ABS2PJJ7</accession>
<gene>
    <name evidence="1" type="ORF">JOD17_004349</name>
</gene>
<comment type="caution">
    <text evidence="1">The sequence shown here is derived from an EMBL/GenBank/DDBJ whole genome shotgun (WGS) entry which is preliminary data.</text>
</comment>
<evidence type="ECO:0008006" key="3">
    <source>
        <dbReference type="Google" id="ProtNLM"/>
    </source>
</evidence>
<name>A0ABS2PJJ7_9BACL</name>
<proteinExistence type="predicted"/>
<evidence type="ECO:0000313" key="1">
    <source>
        <dbReference type="EMBL" id="MBM7635200.1"/>
    </source>
</evidence>
<dbReference type="EMBL" id="JAFBEC010000031">
    <property type="protein sequence ID" value="MBM7635200.1"/>
    <property type="molecule type" value="Genomic_DNA"/>
</dbReference>
<protein>
    <recommendedName>
        <fullName evidence="3">DUF2508 family protein</fullName>
    </recommendedName>
</protein>
<sequence length="65" mass="8132">MKPKKKVYKREKARIYHLLEQQKEKLHRQKKHMEKSIDPSHEALTYVKVEEAKYRFYLKEARRMT</sequence>
<dbReference type="InterPro" id="IPR019644">
    <property type="entry name" value="DUF2508"/>
</dbReference>
<evidence type="ECO:0000313" key="2">
    <source>
        <dbReference type="Proteomes" id="UP000741863"/>
    </source>
</evidence>
<keyword evidence="2" id="KW-1185">Reference proteome</keyword>
<dbReference type="RefSeq" id="WP_204699905.1">
    <property type="nucleotide sequence ID" value="NZ_JAFBEC010000031.1"/>
</dbReference>
<organism evidence="1 2">
    <name type="scientific">Geomicrobium sediminis</name>
    <dbReference type="NCBI Taxonomy" id="1347788"/>
    <lineage>
        <taxon>Bacteria</taxon>
        <taxon>Bacillati</taxon>
        <taxon>Bacillota</taxon>
        <taxon>Bacilli</taxon>
        <taxon>Bacillales</taxon>
        <taxon>Geomicrobium</taxon>
    </lineage>
</organism>
<dbReference type="Pfam" id="PF10704">
    <property type="entry name" value="DUF2508"/>
    <property type="match status" value="1"/>
</dbReference>
<reference evidence="1 2" key="1">
    <citation type="submission" date="2021-01" db="EMBL/GenBank/DDBJ databases">
        <title>Genomic Encyclopedia of Type Strains, Phase IV (KMG-IV): sequencing the most valuable type-strain genomes for metagenomic binning, comparative biology and taxonomic classification.</title>
        <authorList>
            <person name="Goeker M."/>
        </authorList>
    </citation>
    <scope>NUCLEOTIDE SEQUENCE [LARGE SCALE GENOMIC DNA]</scope>
    <source>
        <strain evidence="1 2">DSM 25540</strain>
    </source>
</reference>
<dbReference type="Proteomes" id="UP000741863">
    <property type="component" value="Unassembled WGS sequence"/>
</dbReference>